<keyword evidence="5" id="KW-1185">Reference proteome</keyword>
<keyword evidence="1" id="KW-0479">Metal-binding</keyword>
<accession>A0ABN8R4F7</accession>
<evidence type="ECO:0000259" key="3">
    <source>
        <dbReference type="PROSITE" id="PS50158"/>
    </source>
</evidence>
<evidence type="ECO:0000256" key="2">
    <source>
        <dbReference type="SAM" id="MobiDB-lite"/>
    </source>
</evidence>
<dbReference type="InterPro" id="IPR001878">
    <property type="entry name" value="Znf_CCHC"/>
</dbReference>
<proteinExistence type="predicted"/>
<name>A0ABN8R4F7_9CNID</name>
<keyword evidence="1" id="KW-0862">Zinc</keyword>
<dbReference type="EMBL" id="CALNXK010000176">
    <property type="protein sequence ID" value="CAH3172732.1"/>
    <property type="molecule type" value="Genomic_DNA"/>
</dbReference>
<sequence>MEDPKVISVGSFEDLRSYFDLKFSHLKRELSDDQLKLSSSLVKKLKTETSLSFKFSGNKKQFEFNTESLEHVTQSLSFLDDSLNVASKAIKRRNKLIRIADKSEAGWAAVDEYLSDEVASGSEDEKKIHAAEQRALRNKKNARSAKSGQKLKTSSGFSSAVSSITPRNVTNFCPQTSKGAFVKGHCDICFACGKTGHWRASCPN</sequence>
<keyword evidence="1" id="KW-0863">Zinc-finger</keyword>
<feature type="non-terminal residue" evidence="4">
    <location>
        <position position="204"/>
    </location>
</feature>
<reference evidence="4 5" key="1">
    <citation type="submission" date="2022-05" db="EMBL/GenBank/DDBJ databases">
        <authorList>
            <consortium name="Genoscope - CEA"/>
            <person name="William W."/>
        </authorList>
    </citation>
    <scope>NUCLEOTIDE SEQUENCE [LARGE SCALE GENOMIC DNA]</scope>
</reference>
<dbReference type="SUPFAM" id="SSF57756">
    <property type="entry name" value="Retrovirus zinc finger-like domains"/>
    <property type="match status" value="1"/>
</dbReference>
<evidence type="ECO:0000256" key="1">
    <source>
        <dbReference type="PROSITE-ProRule" id="PRU00047"/>
    </source>
</evidence>
<dbReference type="InterPro" id="IPR036875">
    <property type="entry name" value="Znf_CCHC_sf"/>
</dbReference>
<dbReference type="Proteomes" id="UP001159405">
    <property type="component" value="Unassembled WGS sequence"/>
</dbReference>
<gene>
    <name evidence="4" type="ORF">PLOB_00013173</name>
</gene>
<organism evidence="4 5">
    <name type="scientific">Porites lobata</name>
    <dbReference type="NCBI Taxonomy" id="104759"/>
    <lineage>
        <taxon>Eukaryota</taxon>
        <taxon>Metazoa</taxon>
        <taxon>Cnidaria</taxon>
        <taxon>Anthozoa</taxon>
        <taxon>Hexacorallia</taxon>
        <taxon>Scleractinia</taxon>
        <taxon>Fungiina</taxon>
        <taxon>Poritidae</taxon>
        <taxon>Porites</taxon>
    </lineage>
</organism>
<feature type="region of interest" description="Disordered" evidence="2">
    <location>
        <begin position="135"/>
        <end position="162"/>
    </location>
</feature>
<dbReference type="PROSITE" id="PS50158">
    <property type="entry name" value="ZF_CCHC"/>
    <property type="match status" value="1"/>
</dbReference>
<dbReference type="SMART" id="SM00343">
    <property type="entry name" value="ZnF_C2HC"/>
    <property type="match status" value="1"/>
</dbReference>
<protein>
    <recommendedName>
        <fullName evidence="3">CCHC-type domain-containing protein</fullName>
    </recommendedName>
</protein>
<evidence type="ECO:0000313" key="4">
    <source>
        <dbReference type="EMBL" id="CAH3172732.1"/>
    </source>
</evidence>
<feature type="domain" description="CCHC-type" evidence="3">
    <location>
        <begin position="189"/>
        <end position="204"/>
    </location>
</feature>
<feature type="compositionally biased region" description="Polar residues" evidence="2">
    <location>
        <begin position="144"/>
        <end position="162"/>
    </location>
</feature>
<evidence type="ECO:0000313" key="5">
    <source>
        <dbReference type="Proteomes" id="UP001159405"/>
    </source>
</evidence>
<comment type="caution">
    <text evidence="4">The sequence shown here is derived from an EMBL/GenBank/DDBJ whole genome shotgun (WGS) entry which is preliminary data.</text>
</comment>
<dbReference type="Pfam" id="PF00098">
    <property type="entry name" value="zf-CCHC"/>
    <property type="match status" value="1"/>
</dbReference>